<proteinExistence type="predicted"/>
<gene>
    <name evidence="2" type="ORF">OWO78_27910</name>
</gene>
<dbReference type="EMBL" id="JAPNPE010000031">
    <property type="protein sequence ID" value="MDK7395146.1"/>
    <property type="molecule type" value="Genomic_DNA"/>
</dbReference>
<dbReference type="Proteomes" id="UP001174229">
    <property type="component" value="Unassembled WGS sequence"/>
</dbReference>
<reference evidence="2" key="1">
    <citation type="submission" date="2022-11" db="EMBL/GenBank/DDBJ databases">
        <title>WGS-based characterization of Bacillus cereus isolated from food &amp; feed additives.</title>
        <authorList>
            <person name="Bogaerts B."/>
            <person name="Fraiture M.-A."/>
            <person name="Roosens N.H.C."/>
            <person name="De Keersmaecker S.C.J."/>
            <person name="Vanneste K."/>
        </authorList>
    </citation>
    <scope>NUCLEOTIDE SEQUENCE</scope>
    <source>
        <strain evidence="2">74.2</strain>
    </source>
</reference>
<organism evidence="2 3">
    <name type="scientific">Bacillus pacificus</name>
    <dbReference type="NCBI Taxonomy" id="2026187"/>
    <lineage>
        <taxon>Bacteria</taxon>
        <taxon>Bacillati</taxon>
        <taxon>Bacillota</taxon>
        <taxon>Bacilli</taxon>
        <taxon>Bacillales</taxon>
        <taxon>Bacillaceae</taxon>
        <taxon>Bacillus</taxon>
        <taxon>Bacillus cereus group</taxon>
    </lineage>
</organism>
<evidence type="ECO:0000313" key="3">
    <source>
        <dbReference type="Proteomes" id="UP001174229"/>
    </source>
</evidence>
<dbReference type="RefSeq" id="WP_284992574.1">
    <property type="nucleotide sequence ID" value="NZ_JAPNPC010000037.1"/>
</dbReference>
<comment type="caution">
    <text evidence="2">The sequence shown here is derived from an EMBL/GenBank/DDBJ whole genome shotgun (WGS) entry which is preliminary data.</text>
</comment>
<sequence length="398" mass="47516">MPPSYSKKDGKDRKGNQKFRPDPNKFLFNIDTFWYNVDILNYDEVMESGLLEELENGRQLHMDYNEEKTVEVRLPSYENPLVFVVKGGQKPLYQFSLRNDDIGIYFSRRYRHDGQYPIKVQINQFLLWDKGLINAFAESLSVLMSFGFAVGKAKMNRIDFAVHSDQWQWLLDDLRTFEYPRNFKDDNKPDFYRLDPCTGEFETVYFGNRTRLQLRIYNKTKEVMKKGKMYFLDLYNSLDMDTENIWNVEFEVRRDFLKECEDEEGLKIFDDLEEVFNRDGLDKLWTMLMEKFYHKSAFWTQLSKGAAGKFARTTGYLIRTKDVDSNFDREVAQIRGRLMTAVVNDENCDIETAIKKFLIKNRQYEERKGKSFKEDVEKKKMLLHDYEINKTIKKETLD</sequence>
<dbReference type="AlphaFoldDB" id="A0AAW6Z2V3"/>
<evidence type="ECO:0000313" key="2">
    <source>
        <dbReference type="EMBL" id="MDK7395146.1"/>
    </source>
</evidence>
<accession>A0AAW6Z2V3</accession>
<name>A0AAW6Z2V3_9BACI</name>
<evidence type="ECO:0000256" key="1">
    <source>
        <dbReference type="SAM" id="MobiDB-lite"/>
    </source>
</evidence>
<protein>
    <submittedName>
        <fullName evidence="2">Replication initiation protein</fullName>
    </submittedName>
</protein>
<feature type="region of interest" description="Disordered" evidence="1">
    <location>
        <begin position="1"/>
        <end position="20"/>
    </location>
</feature>